<evidence type="ECO:0000256" key="7">
    <source>
        <dbReference type="PROSITE-ProRule" id="PRU00168"/>
    </source>
</evidence>
<dbReference type="PROSITE" id="PS50003">
    <property type="entry name" value="PH_DOMAIN"/>
    <property type="match status" value="1"/>
</dbReference>
<dbReference type="FunFam" id="1.10.840.10:FF:000010">
    <property type="entry name" value="ras-specific guanine nucleotide-releasing factor RalGPS1 isoform X1"/>
    <property type="match status" value="1"/>
</dbReference>
<dbReference type="PANTHER" id="PTHR23113">
    <property type="entry name" value="GUANINE NUCLEOTIDE EXCHANGE FACTOR"/>
    <property type="match status" value="1"/>
</dbReference>
<evidence type="ECO:0000256" key="5">
    <source>
        <dbReference type="ARBA" id="ARBA00022658"/>
    </source>
</evidence>
<dbReference type="SMART" id="SM00233">
    <property type="entry name" value="PH"/>
    <property type="match status" value="1"/>
</dbReference>
<evidence type="ECO:0000259" key="10">
    <source>
        <dbReference type="PROSITE" id="PS50009"/>
    </source>
</evidence>
<dbReference type="Gene3D" id="1.10.840.10">
    <property type="entry name" value="Ras guanine-nucleotide exchange factors catalytic domain"/>
    <property type="match status" value="1"/>
</dbReference>
<proteinExistence type="predicted"/>
<evidence type="ECO:0000313" key="11">
    <source>
        <dbReference type="EMBL" id="KAK0146694.1"/>
    </source>
</evidence>
<dbReference type="PANTHER" id="PTHR23113:SF167">
    <property type="entry name" value="RAS-SPECIFIC GUANINE NUCLEOTIDE-RELEASING FACTOR RALGPS1"/>
    <property type="match status" value="1"/>
</dbReference>
<keyword evidence="5 7" id="KW-0344">Guanine-nucleotide releasing factor</keyword>
<dbReference type="GO" id="GO:0005886">
    <property type="term" value="C:plasma membrane"/>
    <property type="evidence" value="ECO:0007669"/>
    <property type="project" value="UniProtKB-SubCell"/>
</dbReference>
<dbReference type="SMART" id="SM00147">
    <property type="entry name" value="RasGEF"/>
    <property type="match status" value="1"/>
</dbReference>
<dbReference type="GO" id="GO:0005085">
    <property type="term" value="F:guanyl-nucleotide exchange factor activity"/>
    <property type="evidence" value="ECO:0007669"/>
    <property type="project" value="UniProtKB-KW"/>
</dbReference>
<sequence>MYRRNGLSDGTSINSVTSEASSSSDSLDGPCVDYAKSYDAVVFDVLKVTPEEFASQITLMDAPVFKAIQPEELASCGWNRKEKHSLAPNVVAFTRRFNQVSFWLVREILTAQTLRIRAEILGHFVKIAKKLLELNNLHSLVSVVSALQSAPIFRLSKTWALISRKDKATFEKLNYLTSKEENYTCMREYIRSLKMVPCIPYLGIYLLDMIYIDSAYPASGSIIETEQRTNQMNNLLRLISDLQMSCKYDHLGTLPHIHKYLMSVRYIEELQKFVEDDNFKLSLKIEPGNSSPRIASSKEDLAGTADGLPAPDASVGVHVHTPPPSHHRKSHSLGNNMMCQYGMSESKSATFSIGKARHLLDDSFLESQSPVRNDPHSTSVSNGLSLGSSESSLGEEPSPGMESPSGASSCHGCAQVGSVTIEGPLRRRTLLKEGRKPRLSSWTRFWIALSGSTLTFYGAKALRASERKHYKSRPCKKVCVTGWIAVLPDDPTRPNIFQLNDPDKGNVYKFQTGSRFSAIIWHKNLEEASKSNRPQVCSDPVC</sequence>
<dbReference type="CDD" id="cd13310">
    <property type="entry name" value="PH_RalGPS1_2"/>
    <property type="match status" value="1"/>
</dbReference>
<keyword evidence="4" id="KW-0963">Cytoplasm</keyword>
<dbReference type="InterPro" id="IPR008937">
    <property type="entry name" value="Ras-like_GEF"/>
</dbReference>
<comment type="caution">
    <text evidence="11">The sequence shown here is derived from an EMBL/GenBank/DDBJ whole genome shotgun (WGS) entry which is preliminary data.</text>
</comment>
<keyword evidence="6" id="KW-0472">Membrane</keyword>
<dbReference type="Pfam" id="PF00617">
    <property type="entry name" value="RasGEF"/>
    <property type="match status" value="1"/>
</dbReference>
<dbReference type="InterPro" id="IPR011993">
    <property type="entry name" value="PH-like_dom_sf"/>
</dbReference>
<dbReference type="InterPro" id="IPR036964">
    <property type="entry name" value="RASGEF_cat_dom_sf"/>
</dbReference>
<evidence type="ECO:0000256" key="2">
    <source>
        <dbReference type="ARBA" id="ARBA00004496"/>
    </source>
</evidence>
<protein>
    <submittedName>
        <fullName evidence="11">Ras-specific guanine nucleotide-releasing factor RalGPS1</fullName>
    </submittedName>
</protein>
<dbReference type="InterPro" id="IPR023578">
    <property type="entry name" value="Ras_GEF_dom_sf"/>
</dbReference>
<dbReference type="SUPFAM" id="SSF50729">
    <property type="entry name" value="PH domain-like"/>
    <property type="match status" value="1"/>
</dbReference>
<evidence type="ECO:0000256" key="1">
    <source>
        <dbReference type="ARBA" id="ARBA00004236"/>
    </source>
</evidence>
<reference evidence="11" key="1">
    <citation type="journal article" date="2023" name="Front. Mar. Sci.">
        <title>A new Merluccius polli reference genome to investigate the effects of global change in West African waters.</title>
        <authorList>
            <person name="Mateo J.L."/>
            <person name="Blanco-Fernandez C."/>
            <person name="Garcia-Vazquez E."/>
            <person name="Machado-Schiaffino G."/>
        </authorList>
    </citation>
    <scope>NUCLEOTIDE SEQUENCE</scope>
    <source>
        <strain evidence="11">C29</strain>
        <tissue evidence="11">Fin</tissue>
    </source>
</reference>
<dbReference type="AlphaFoldDB" id="A0AA47MV71"/>
<keyword evidence="3" id="KW-1003">Cell membrane</keyword>
<accession>A0AA47MV71</accession>
<feature type="region of interest" description="Disordered" evidence="8">
    <location>
        <begin position="367"/>
        <end position="411"/>
    </location>
</feature>
<dbReference type="InterPro" id="IPR001895">
    <property type="entry name" value="RASGEF_cat_dom"/>
</dbReference>
<evidence type="ECO:0000313" key="12">
    <source>
        <dbReference type="Proteomes" id="UP001174136"/>
    </source>
</evidence>
<feature type="domain" description="PH" evidence="9">
    <location>
        <begin position="418"/>
        <end position="530"/>
    </location>
</feature>
<feature type="region of interest" description="Disordered" evidence="8">
    <location>
        <begin position="1"/>
        <end position="27"/>
    </location>
</feature>
<name>A0AA47MV71_MERPO</name>
<evidence type="ECO:0000256" key="8">
    <source>
        <dbReference type="SAM" id="MobiDB-lite"/>
    </source>
</evidence>
<dbReference type="Proteomes" id="UP001174136">
    <property type="component" value="Unassembled WGS sequence"/>
</dbReference>
<dbReference type="PROSITE" id="PS50009">
    <property type="entry name" value="RASGEF_CAT"/>
    <property type="match status" value="1"/>
</dbReference>
<dbReference type="SUPFAM" id="SSF48366">
    <property type="entry name" value="Ras GEF"/>
    <property type="match status" value="1"/>
</dbReference>
<keyword evidence="12" id="KW-1185">Reference proteome</keyword>
<dbReference type="EMBL" id="JAOPHQ010002561">
    <property type="protein sequence ID" value="KAK0146694.1"/>
    <property type="molecule type" value="Genomic_DNA"/>
</dbReference>
<feature type="compositionally biased region" description="Low complexity" evidence="8">
    <location>
        <begin position="12"/>
        <end position="26"/>
    </location>
</feature>
<organism evidence="11 12">
    <name type="scientific">Merluccius polli</name>
    <name type="common">Benguela hake</name>
    <name type="synonym">Merluccius cadenati</name>
    <dbReference type="NCBI Taxonomy" id="89951"/>
    <lineage>
        <taxon>Eukaryota</taxon>
        <taxon>Metazoa</taxon>
        <taxon>Chordata</taxon>
        <taxon>Craniata</taxon>
        <taxon>Vertebrata</taxon>
        <taxon>Euteleostomi</taxon>
        <taxon>Actinopterygii</taxon>
        <taxon>Neopterygii</taxon>
        <taxon>Teleostei</taxon>
        <taxon>Neoteleostei</taxon>
        <taxon>Acanthomorphata</taxon>
        <taxon>Zeiogadaria</taxon>
        <taxon>Gadariae</taxon>
        <taxon>Gadiformes</taxon>
        <taxon>Gadoidei</taxon>
        <taxon>Merlucciidae</taxon>
        <taxon>Merluccius</taxon>
    </lineage>
</organism>
<evidence type="ECO:0000256" key="4">
    <source>
        <dbReference type="ARBA" id="ARBA00022490"/>
    </source>
</evidence>
<feature type="compositionally biased region" description="Low complexity" evidence="8">
    <location>
        <begin position="377"/>
        <end position="409"/>
    </location>
</feature>
<dbReference type="CDD" id="cd00155">
    <property type="entry name" value="RasGEF"/>
    <property type="match status" value="1"/>
</dbReference>
<dbReference type="GO" id="GO:0005737">
    <property type="term" value="C:cytoplasm"/>
    <property type="evidence" value="ECO:0007669"/>
    <property type="project" value="UniProtKB-SubCell"/>
</dbReference>
<evidence type="ECO:0000256" key="3">
    <source>
        <dbReference type="ARBA" id="ARBA00022475"/>
    </source>
</evidence>
<dbReference type="Gene3D" id="2.30.29.30">
    <property type="entry name" value="Pleckstrin-homology domain (PH domain)/Phosphotyrosine-binding domain (PTB)"/>
    <property type="match status" value="1"/>
</dbReference>
<gene>
    <name evidence="11" type="primary">ralgps1</name>
    <name evidence="11" type="ORF">N1851_013977</name>
</gene>
<comment type="subcellular location">
    <subcellularLocation>
        <location evidence="1">Cell membrane</location>
    </subcellularLocation>
    <subcellularLocation>
        <location evidence="2">Cytoplasm</location>
    </subcellularLocation>
</comment>
<dbReference type="Pfam" id="PF00169">
    <property type="entry name" value="PH"/>
    <property type="match status" value="1"/>
</dbReference>
<evidence type="ECO:0000256" key="6">
    <source>
        <dbReference type="ARBA" id="ARBA00023136"/>
    </source>
</evidence>
<feature type="domain" description="Ras-GEF" evidence="10">
    <location>
        <begin position="49"/>
        <end position="288"/>
    </location>
</feature>
<feature type="region of interest" description="Disordered" evidence="8">
    <location>
        <begin position="301"/>
        <end position="338"/>
    </location>
</feature>
<evidence type="ECO:0000259" key="9">
    <source>
        <dbReference type="PROSITE" id="PS50003"/>
    </source>
</evidence>
<dbReference type="InterPro" id="IPR001849">
    <property type="entry name" value="PH_domain"/>
</dbReference>
<dbReference type="GO" id="GO:0007265">
    <property type="term" value="P:Ras protein signal transduction"/>
    <property type="evidence" value="ECO:0007669"/>
    <property type="project" value="TreeGrafter"/>
</dbReference>